<dbReference type="FunFam" id="2.60.40.150:FF:000076">
    <property type="entry name" value="multiple C2 and transmembrane domain-containing protein 2 isoform X1"/>
    <property type="match status" value="1"/>
</dbReference>
<dbReference type="PRINTS" id="PR00360">
    <property type="entry name" value="C2DOMAIN"/>
</dbReference>
<feature type="region of interest" description="Disordered" evidence="10">
    <location>
        <begin position="105"/>
        <end position="140"/>
    </location>
</feature>
<accession>A0A3B4E389</accession>
<dbReference type="GeneTree" id="ENSGT00940000156291"/>
<evidence type="ECO:0000256" key="11">
    <source>
        <dbReference type="SAM" id="Phobius"/>
    </source>
</evidence>
<dbReference type="STRING" id="42514.ENSPNAP00000030220"/>
<dbReference type="GO" id="GO:0046928">
    <property type="term" value="P:regulation of neurotransmitter secretion"/>
    <property type="evidence" value="ECO:0007669"/>
    <property type="project" value="TreeGrafter"/>
</dbReference>
<feature type="domain" description="C2" evidence="12">
    <location>
        <begin position="604"/>
        <end position="717"/>
    </location>
</feature>
<dbReference type="InterPro" id="IPR035892">
    <property type="entry name" value="C2_domain_sf"/>
</dbReference>
<proteinExistence type="inferred from homology"/>
<evidence type="ECO:0000256" key="1">
    <source>
        <dbReference type="ARBA" id="ARBA00001913"/>
    </source>
</evidence>
<comment type="similarity">
    <text evidence="3">Belongs to the MCTP family.</text>
</comment>
<dbReference type="Pfam" id="PF08372">
    <property type="entry name" value="PRT_C"/>
    <property type="match status" value="1"/>
</dbReference>
<evidence type="ECO:0000256" key="6">
    <source>
        <dbReference type="ARBA" id="ARBA00022737"/>
    </source>
</evidence>
<dbReference type="Proteomes" id="UP001501920">
    <property type="component" value="Chromosome 7"/>
</dbReference>
<dbReference type="Gene3D" id="2.60.40.150">
    <property type="entry name" value="C2 domain"/>
    <property type="match status" value="3"/>
</dbReference>
<dbReference type="Ensembl" id="ENSPNAT00000018078.2">
    <property type="protein sequence ID" value="ENSPNAP00000030220.1"/>
    <property type="gene ID" value="ENSPNAG00000016819.2"/>
</dbReference>
<evidence type="ECO:0000313" key="14">
    <source>
        <dbReference type="Proteomes" id="UP001501920"/>
    </source>
</evidence>
<reference evidence="13" key="3">
    <citation type="submission" date="2025-09" db="UniProtKB">
        <authorList>
            <consortium name="Ensembl"/>
        </authorList>
    </citation>
    <scope>IDENTIFICATION</scope>
</reference>
<dbReference type="GO" id="GO:0005509">
    <property type="term" value="F:calcium ion binding"/>
    <property type="evidence" value="ECO:0007669"/>
    <property type="project" value="TreeGrafter"/>
</dbReference>
<dbReference type="GeneID" id="108431208"/>
<comment type="cofactor">
    <cofactor evidence="1">
        <name>Ca(2+)</name>
        <dbReference type="ChEBI" id="CHEBI:29108"/>
    </cofactor>
</comment>
<keyword evidence="14" id="KW-1185">Reference proteome</keyword>
<protein>
    <recommendedName>
        <fullName evidence="12">C2 domain-containing protein</fullName>
    </recommendedName>
</protein>
<comment type="subcellular location">
    <subcellularLocation>
        <location evidence="2">Membrane</location>
        <topology evidence="2">Multi-pass membrane protein</topology>
    </subcellularLocation>
</comment>
<feature type="transmembrane region" description="Helical" evidence="11">
    <location>
        <begin position="902"/>
        <end position="923"/>
    </location>
</feature>
<evidence type="ECO:0000256" key="5">
    <source>
        <dbReference type="ARBA" id="ARBA00022723"/>
    </source>
</evidence>
<dbReference type="OMA" id="KTTNPMW"/>
<evidence type="ECO:0000256" key="7">
    <source>
        <dbReference type="ARBA" id="ARBA00022837"/>
    </source>
</evidence>
<sequence length="984" mass="111146">MEPKKNVFTKLRDRTKQFHVKIGKKAKKTPLKYRRSISVPDMRCDQSVSPMLNNVVEPLDSDSASFIDQDETESETSSLAYSDNLTVTDGPFSARSKDLFLDVSSSTKSVDQRSPSDTASLNQPLDQLTSPDSATDQLTVSSPPYAAKHLDQLTALYSPYAAKIPDQLTASSTPSATKVVDRFTFPDIPASNMLSSSDVLSAPQKPPIMAITNDRPDKRTEEGCRKTTWYLEDPDNESACSTPSEDRSTIWCQELTTDFITPGSTEMCITGSAEDLNDPNQVISESSDFDTIVSRGENKSQNVQYLLSINLKEGRNLVIRDRSGTSDPYVKFRLDGKTIYKSKVMYRNLNPVWNESFSFTVRDLEQTIFVKVYDRDLRSHDFMGSSSLVPNKLELDKTCEMILRLEDAGSPEDDMGVIILDACLTVCEGPTKRNKWPMKRKGSFNKGQPQQARAASIQKSQVWSELYTVVLVEGQDMPEGGQGDVYVLFSLGDQRFRSKNLCIKASPQWREKFDFNRFDDGLPDMLVVEVFCKRGRKREECWGTLEFDLSQLPVNQKQSYTHIVGAGKGRLVFLVTRTPCPGASVSDMGSAPLDHLSTCEGILKQYNLRRTLMNVQDVGYLQVKVLRATDLSSTDLNGKSDPFCVLELGNCRLQSQTIYKTLNPEWKTAFTFPIKDIHDVLELTVFGEDGDKSRDFLGKVAIPLLTVSNGQQITRHLKKEDLAGTSKGSITLEMSIFYNPVRAAIRTFKPKVKKFVEDSPKFNKKLLARNIYRVRRISIAVLYTLQYIKSCFQWESTQRSITAFLIFVGTVWHFELFMLPLFFLLLIGWNYFHIPPGAGSHSQDLESMSVAEDEDEDEKESEKRGLMEKIHMVQEIVLTVQNILEEVACIGERVKNTFNWSVPFLSFLACVVLFTATAALYYIPLRYIVLLWGVKKFAKKLLNPHAIDNNEVLDFLKRVPSDVQKVQYAELRTAGIQSAQKKKR</sequence>
<dbReference type="OrthoDB" id="5973539at2759"/>
<evidence type="ECO:0000256" key="10">
    <source>
        <dbReference type="SAM" id="MobiDB-lite"/>
    </source>
</evidence>
<dbReference type="PANTHER" id="PTHR45911:SF9">
    <property type="entry name" value="MULTIPLE C2 AND TRANSMEMBRANE DOMAIN-CONTAINING PROTEIN 2"/>
    <property type="match status" value="1"/>
</dbReference>
<evidence type="ECO:0000256" key="2">
    <source>
        <dbReference type="ARBA" id="ARBA00004141"/>
    </source>
</evidence>
<dbReference type="InterPro" id="IPR000008">
    <property type="entry name" value="C2_dom"/>
</dbReference>
<keyword evidence="8 11" id="KW-1133">Transmembrane helix</keyword>
<reference evidence="13 14" key="1">
    <citation type="submission" date="2020-10" db="EMBL/GenBank/DDBJ databases">
        <title>Pygocentrus nattereri (red-bellied piranha) genome, fPygNat1, primary haplotype.</title>
        <authorList>
            <person name="Myers G."/>
            <person name="Meyer A."/>
            <person name="Karagic N."/>
            <person name="Pippel M."/>
            <person name="Winkler S."/>
            <person name="Tracey A."/>
            <person name="Wood J."/>
            <person name="Formenti G."/>
            <person name="Howe K."/>
            <person name="Fedrigo O."/>
            <person name="Jarvis E.D."/>
        </authorList>
    </citation>
    <scope>NUCLEOTIDE SEQUENCE [LARGE SCALE GENOMIC DNA]</scope>
</reference>
<reference evidence="13" key="2">
    <citation type="submission" date="2025-08" db="UniProtKB">
        <authorList>
            <consortium name="Ensembl"/>
        </authorList>
    </citation>
    <scope>IDENTIFICATION</scope>
</reference>
<dbReference type="PROSITE" id="PS50004">
    <property type="entry name" value="C2"/>
    <property type="match status" value="3"/>
</dbReference>
<dbReference type="SMART" id="SM00239">
    <property type="entry name" value="C2"/>
    <property type="match status" value="3"/>
</dbReference>
<dbReference type="Pfam" id="PF00168">
    <property type="entry name" value="C2"/>
    <property type="match status" value="3"/>
</dbReference>
<dbReference type="RefSeq" id="XP_017559707.1">
    <property type="nucleotide sequence ID" value="XM_017704218.2"/>
</dbReference>
<evidence type="ECO:0000313" key="13">
    <source>
        <dbReference type="Ensembl" id="ENSPNAP00000030220.1"/>
    </source>
</evidence>
<evidence type="ECO:0000256" key="3">
    <source>
        <dbReference type="ARBA" id="ARBA00007923"/>
    </source>
</evidence>
<dbReference type="FunFam" id="2.60.40.150:FF:000019">
    <property type="entry name" value="Multiple C2 and transmembrane domain-containing protein 2 isoform 1"/>
    <property type="match status" value="1"/>
</dbReference>
<evidence type="ECO:0000256" key="4">
    <source>
        <dbReference type="ARBA" id="ARBA00022692"/>
    </source>
</evidence>
<feature type="domain" description="C2" evidence="12">
    <location>
        <begin position="445"/>
        <end position="562"/>
    </location>
</feature>
<keyword evidence="4 11" id="KW-0812">Transmembrane</keyword>
<name>A0A3B4E389_PYGNA</name>
<evidence type="ECO:0000256" key="9">
    <source>
        <dbReference type="ARBA" id="ARBA00023136"/>
    </source>
</evidence>
<dbReference type="CDD" id="cd08377">
    <property type="entry name" value="C2C_MCTP_PRT"/>
    <property type="match status" value="1"/>
</dbReference>
<keyword evidence="9 11" id="KW-0472">Membrane</keyword>
<keyword evidence="7" id="KW-0106">Calcium</keyword>
<feature type="domain" description="C2" evidence="12">
    <location>
        <begin position="287"/>
        <end position="403"/>
    </location>
</feature>
<dbReference type="SUPFAM" id="SSF49562">
    <property type="entry name" value="C2 domain (Calcium/lipid-binding domain, CaLB)"/>
    <property type="match status" value="3"/>
</dbReference>
<keyword evidence="5" id="KW-0479">Metal-binding</keyword>
<evidence type="ECO:0000259" key="12">
    <source>
        <dbReference type="PROSITE" id="PS50004"/>
    </source>
</evidence>
<dbReference type="CTD" id="562393"/>
<organism evidence="13 14">
    <name type="scientific">Pygocentrus nattereri</name>
    <name type="common">Red-bellied piranha</name>
    <dbReference type="NCBI Taxonomy" id="42514"/>
    <lineage>
        <taxon>Eukaryota</taxon>
        <taxon>Metazoa</taxon>
        <taxon>Chordata</taxon>
        <taxon>Craniata</taxon>
        <taxon>Vertebrata</taxon>
        <taxon>Euteleostomi</taxon>
        <taxon>Actinopterygii</taxon>
        <taxon>Neopterygii</taxon>
        <taxon>Teleostei</taxon>
        <taxon>Ostariophysi</taxon>
        <taxon>Characiformes</taxon>
        <taxon>Characoidei</taxon>
        <taxon>Pygocentrus</taxon>
    </lineage>
</organism>
<dbReference type="GO" id="GO:0030672">
    <property type="term" value="C:synaptic vesicle membrane"/>
    <property type="evidence" value="ECO:0007669"/>
    <property type="project" value="TreeGrafter"/>
</dbReference>
<dbReference type="AlphaFoldDB" id="A0A3B4E389"/>
<dbReference type="InterPro" id="IPR013583">
    <property type="entry name" value="MCTP_C"/>
</dbReference>
<keyword evidence="6" id="KW-0677">Repeat</keyword>
<dbReference type="PANTHER" id="PTHR45911">
    <property type="entry name" value="C2 DOMAIN-CONTAINING PROTEIN"/>
    <property type="match status" value="1"/>
</dbReference>
<feature type="transmembrane region" description="Helical" evidence="11">
    <location>
        <begin position="801"/>
        <end position="827"/>
    </location>
</feature>
<evidence type="ECO:0000256" key="8">
    <source>
        <dbReference type="ARBA" id="ARBA00022989"/>
    </source>
</evidence>